<gene>
    <name evidence="3" type="primary">NDAI0G04590</name>
    <name evidence="3" type="ordered locus">NDAI_0G04590</name>
</gene>
<dbReference type="eggNOG" id="ENOG502S46R">
    <property type="taxonomic scope" value="Eukaryota"/>
</dbReference>
<dbReference type="KEGG" id="ndi:NDAI_0G04590"/>
<reference evidence="3 4" key="1">
    <citation type="journal article" date="2011" name="Proc. Natl. Acad. Sci. U.S.A.">
        <title>Evolutionary erosion of yeast sex chromosomes by mating-type switching accidents.</title>
        <authorList>
            <person name="Gordon J.L."/>
            <person name="Armisen D."/>
            <person name="Proux-Wera E."/>
            <person name="Oheigeartaigh S.S."/>
            <person name="Byrne K.P."/>
            <person name="Wolfe K.H."/>
        </authorList>
    </citation>
    <scope>NUCLEOTIDE SEQUENCE [LARGE SCALE GENOMIC DNA]</scope>
    <source>
        <strain evidence="4">ATCC 10597 / BCRC 20456 / CBS 421 / NBRC 0211 / NRRL Y-12639</strain>
    </source>
</reference>
<sequence>MKFALKKRSSIDALDMYCKKASKRTLKFLSIALGSKHIDIEHKSDIRSNIINHCEILEAARRKLIQKNQIIISSIHLGVKTFTISKFKIELLDENNNKNTDDNIEKQLTVSKPILLDWDKLKLEELFLPDNRSKITLHPTDMTDSIFKLSQYLTTEKENRADLFTIGRPKDTYRLSSKPNSFENVLKINLFEQLLYSTLKNKLSYLNLKQPQTKNNDDAYLPIISDTKLVSQFWCNLTPVRSILNKSFGKGSDESNLQLKSPILLNSIKMHLVRRIIESALQIDNSSNKVTLTPNWEHRLRTYITEDTLGTYTFSECLGFLGRQRECDNRELANVFLQGLSWMEWLQTYIEIENIVTSEKGNYTDEILNQFNAYCHYKKNKIQEFQKGTSPRLTSLENYHDDYDNAPYPNNNNNRNNGERKRKFTPYTQYITGEDKDGSMEDPWIDKIKT</sequence>
<dbReference type="PANTHER" id="PTHR28072:SF1">
    <property type="entry name" value="CRUCIFORM CUTTING ENDONUCLEASE 1, MITOCHONDRIAL-RELATED"/>
    <property type="match status" value="1"/>
</dbReference>
<dbReference type="Pfam" id="PF09159">
    <property type="entry name" value="Ydc2-catalyt"/>
    <property type="match status" value="1"/>
</dbReference>
<dbReference type="PANTHER" id="PTHR28072">
    <property type="entry name" value="CRUCIFORM CUTTING ENDONUCLEASE 1, MITOCHONDRIAL-RELATED"/>
    <property type="match status" value="1"/>
</dbReference>
<evidence type="ECO:0000313" key="3">
    <source>
        <dbReference type="EMBL" id="CCK73444.1"/>
    </source>
</evidence>
<evidence type="ECO:0000313" key="4">
    <source>
        <dbReference type="Proteomes" id="UP000000689"/>
    </source>
</evidence>
<keyword evidence="4" id="KW-1185">Reference proteome</keyword>
<dbReference type="InterPro" id="IPR036397">
    <property type="entry name" value="RNaseH_sf"/>
</dbReference>
<dbReference type="OrthoDB" id="4041867at2759"/>
<dbReference type="GO" id="GO:0005739">
    <property type="term" value="C:mitochondrion"/>
    <property type="evidence" value="ECO:0007669"/>
    <property type="project" value="TreeGrafter"/>
</dbReference>
<dbReference type="Proteomes" id="UP000000689">
    <property type="component" value="Chromosome 7"/>
</dbReference>
<name>J7REB8_NAUDC</name>
<dbReference type="SUPFAM" id="SSF53098">
    <property type="entry name" value="Ribonuclease H-like"/>
    <property type="match status" value="1"/>
</dbReference>
<feature type="compositionally biased region" description="Low complexity" evidence="1">
    <location>
        <begin position="405"/>
        <end position="416"/>
    </location>
</feature>
<dbReference type="GeneID" id="13926923"/>
<accession>J7REB8</accession>
<dbReference type="STRING" id="1071378.J7REB8"/>
<proteinExistence type="predicted"/>
<dbReference type="Gene3D" id="3.30.420.10">
    <property type="entry name" value="Ribonuclease H-like superfamily/Ribonuclease H"/>
    <property type="match status" value="1"/>
</dbReference>
<evidence type="ECO:0000256" key="1">
    <source>
        <dbReference type="SAM" id="MobiDB-lite"/>
    </source>
</evidence>
<feature type="region of interest" description="Disordered" evidence="1">
    <location>
        <begin position="431"/>
        <end position="450"/>
    </location>
</feature>
<dbReference type="InterPro" id="IPR012337">
    <property type="entry name" value="RNaseH-like_sf"/>
</dbReference>
<dbReference type="EMBL" id="HE580273">
    <property type="protein sequence ID" value="CCK73444.1"/>
    <property type="molecule type" value="Genomic_DNA"/>
</dbReference>
<dbReference type="OMA" id="NHCEILE"/>
<dbReference type="AlphaFoldDB" id="J7REB8"/>
<feature type="region of interest" description="Disordered" evidence="1">
    <location>
        <begin position="396"/>
        <end position="423"/>
    </location>
</feature>
<dbReference type="HOGENOM" id="CLU_055501_0_0_1"/>
<feature type="compositionally biased region" description="Basic and acidic residues" evidence="1">
    <location>
        <begin position="433"/>
        <end position="450"/>
    </location>
</feature>
<dbReference type="GO" id="GO:0070336">
    <property type="term" value="F:flap-structured DNA binding"/>
    <property type="evidence" value="ECO:0007669"/>
    <property type="project" value="TreeGrafter"/>
</dbReference>
<dbReference type="GO" id="GO:0004520">
    <property type="term" value="F:DNA endonuclease activity"/>
    <property type="evidence" value="ECO:0007669"/>
    <property type="project" value="TreeGrafter"/>
</dbReference>
<protein>
    <recommendedName>
        <fullName evidence="2">Mitochondrial resolvase Ydc2 catalytic domain-containing protein</fullName>
    </recommendedName>
</protein>
<dbReference type="RefSeq" id="XP_003980120.1">
    <property type="nucleotide sequence ID" value="XM_003980071.1"/>
</dbReference>
<dbReference type="InterPro" id="IPR039197">
    <property type="entry name" value="Mrs1/Cce1"/>
</dbReference>
<evidence type="ECO:0000259" key="2">
    <source>
        <dbReference type="Pfam" id="PF09159"/>
    </source>
</evidence>
<organism evidence="3 4">
    <name type="scientific">Naumovozyma dairenensis (strain ATCC 10597 / BCRC 20456 / CBS 421 / NBRC 0211 / NRRL Y-12639)</name>
    <name type="common">Saccharomyces dairenensis</name>
    <dbReference type="NCBI Taxonomy" id="1071378"/>
    <lineage>
        <taxon>Eukaryota</taxon>
        <taxon>Fungi</taxon>
        <taxon>Dikarya</taxon>
        <taxon>Ascomycota</taxon>
        <taxon>Saccharomycotina</taxon>
        <taxon>Saccharomycetes</taxon>
        <taxon>Saccharomycetales</taxon>
        <taxon>Saccharomycetaceae</taxon>
        <taxon>Naumovozyma</taxon>
    </lineage>
</organism>
<dbReference type="GO" id="GO:0000402">
    <property type="term" value="F:crossed form four-way junction DNA binding"/>
    <property type="evidence" value="ECO:0007669"/>
    <property type="project" value="TreeGrafter"/>
</dbReference>
<dbReference type="GO" id="GO:0000403">
    <property type="term" value="F:Y-form DNA binding"/>
    <property type="evidence" value="ECO:0007669"/>
    <property type="project" value="TreeGrafter"/>
</dbReference>
<dbReference type="InterPro" id="IPR015242">
    <property type="entry name" value="Ydc2_cat"/>
</dbReference>
<feature type="domain" description="Mitochondrial resolvase Ydc2 catalytic" evidence="2">
    <location>
        <begin position="72"/>
        <end position="351"/>
    </location>
</feature>